<dbReference type="SMART" id="SM01135">
    <property type="entry name" value="DIRP"/>
    <property type="match status" value="1"/>
</dbReference>
<comment type="subcellular location">
    <subcellularLocation>
        <location evidence="1">Nucleus</location>
    </subcellularLocation>
</comment>
<dbReference type="Pfam" id="PF19438">
    <property type="entry name" value="LIN9_C"/>
    <property type="match status" value="1"/>
</dbReference>
<dbReference type="EMBL" id="CANHGI010000003">
    <property type="protein sequence ID" value="CAI5446225.1"/>
    <property type="molecule type" value="Genomic_DNA"/>
</dbReference>
<evidence type="ECO:0000256" key="1">
    <source>
        <dbReference type="ARBA" id="ARBA00004123"/>
    </source>
</evidence>
<feature type="region of interest" description="Disordered" evidence="4">
    <location>
        <begin position="67"/>
        <end position="113"/>
    </location>
</feature>
<evidence type="ECO:0000256" key="3">
    <source>
        <dbReference type="ARBA" id="ARBA00023242"/>
    </source>
</evidence>
<feature type="compositionally biased region" description="Basic and acidic residues" evidence="4">
    <location>
        <begin position="145"/>
        <end position="154"/>
    </location>
</feature>
<proteinExistence type="inferred from homology"/>
<dbReference type="PANTHER" id="PTHR21689">
    <property type="entry name" value="LIN-9"/>
    <property type="match status" value="1"/>
</dbReference>
<dbReference type="PANTHER" id="PTHR21689:SF2">
    <property type="entry name" value="PROTEIN LIN-9 HOMOLOG"/>
    <property type="match status" value="1"/>
</dbReference>
<dbReference type="GO" id="GO:0006357">
    <property type="term" value="P:regulation of transcription by RNA polymerase II"/>
    <property type="evidence" value="ECO:0007669"/>
    <property type="project" value="TreeGrafter"/>
</dbReference>
<comment type="caution">
    <text evidence="6">The sequence shown here is derived from an EMBL/GenBank/DDBJ whole genome shotgun (WGS) entry which is preliminary data.</text>
</comment>
<protein>
    <recommendedName>
        <fullName evidence="5">DIRP domain-containing protein</fullName>
    </recommendedName>
</protein>
<dbReference type="GO" id="GO:0006351">
    <property type="term" value="P:DNA-templated transcription"/>
    <property type="evidence" value="ECO:0007669"/>
    <property type="project" value="InterPro"/>
</dbReference>
<dbReference type="GO" id="GO:0017053">
    <property type="term" value="C:transcription repressor complex"/>
    <property type="evidence" value="ECO:0007669"/>
    <property type="project" value="InterPro"/>
</dbReference>
<evidence type="ECO:0000256" key="4">
    <source>
        <dbReference type="SAM" id="MobiDB-lite"/>
    </source>
</evidence>
<dbReference type="InterPro" id="IPR045831">
    <property type="entry name" value="LIN9_C"/>
</dbReference>
<evidence type="ECO:0000313" key="6">
    <source>
        <dbReference type="EMBL" id="CAI5446225.1"/>
    </source>
</evidence>
<dbReference type="GO" id="GO:0051726">
    <property type="term" value="P:regulation of cell cycle"/>
    <property type="evidence" value="ECO:0007669"/>
    <property type="project" value="TreeGrafter"/>
</dbReference>
<dbReference type="AlphaFoldDB" id="A0A9P1IJI7"/>
<feature type="compositionally biased region" description="Basic and acidic residues" evidence="4">
    <location>
        <begin position="67"/>
        <end position="79"/>
    </location>
</feature>
<dbReference type="OrthoDB" id="2339771at2759"/>
<evidence type="ECO:0000259" key="5">
    <source>
        <dbReference type="SMART" id="SM01135"/>
    </source>
</evidence>
<keyword evidence="7" id="KW-1185">Reference proteome</keyword>
<comment type="similarity">
    <text evidence="2">Belongs to the lin-9 family.</text>
</comment>
<reference evidence="6" key="1">
    <citation type="submission" date="2022-11" db="EMBL/GenBank/DDBJ databases">
        <authorList>
            <person name="Kikuchi T."/>
        </authorList>
    </citation>
    <scope>NUCLEOTIDE SEQUENCE</scope>
    <source>
        <strain evidence="6">PS1010</strain>
    </source>
</reference>
<feature type="domain" description="DIRP" evidence="5">
    <location>
        <begin position="277"/>
        <end position="384"/>
    </location>
</feature>
<dbReference type="GO" id="GO:0005654">
    <property type="term" value="C:nucleoplasm"/>
    <property type="evidence" value="ECO:0007669"/>
    <property type="project" value="TreeGrafter"/>
</dbReference>
<dbReference type="GO" id="GO:0003677">
    <property type="term" value="F:DNA binding"/>
    <property type="evidence" value="ECO:0007669"/>
    <property type="project" value="TreeGrafter"/>
</dbReference>
<dbReference type="Proteomes" id="UP001152747">
    <property type="component" value="Unassembled WGS sequence"/>
</dbReference>
<dbReference type="InterPro" id="IPR033471">
    <property type="entry name" value="DIRP"/>
</dbReference>
<keyword evidence="3" id="KW-0539">Nucleus</keyword>
<evidence type="ECO:0000256" key="2">
    <source>
        <dbReference type="ARBA" id="ARBA00006732"/>
    </source>
</evidence>
<name>A0A9P1IJI7_9PELO</name>
<accession>A0A9P1IJI7</accession>
<feature type="region of interest" description="Disordered" evidence="4">
    <location>
        <begin position="129"/>
        <end position="174"/>
    </location>
</feature>
<organism evidence="6 7">
    <name type="scientific">Caenorhabditis angaria</name>
    <dbReference type="NCBI Taxonomy" id="860376"/>
    <lineage>
        <taxon>Eukaryota</taxon>
        <taxon>Metazoa</taxon>
        <taxon>Ecdysozoa</taxon>
        <taxon>Nematoda</taxon>
        <taxon>Chromadorea</taxon>
        <taxon>Rhabditida</taxon>
        <taxon>Rhabditina</taxon>
        <taxon>Rhabditomorpha</taxon>
        <taxon>Rhabditoidea</taxon>
        <taxon>Rhabditidae</taxon>
        <taxon>Peloderinae</taxon>
        <taxon>Caenorhabditis</taxon>
    </lineage>
</organism>
<dbReference type="Pfam" id="PF06584">
    <property type="entry name" value="DIRP"/>
    <property type="match status" value="1"/>
</dbReference>
<evidence type="ECO:0000313" key="7">
    <source>
        <dbReference type="Proteomes" id="UP001152747"/>
    </source>
</evidence>
<gene>
    <name evidence="6" type="ORF">CAMP_LOCUS8862</name>
</gene>
<dbReference type="InterPro" id="IPR010561">
    <property type="entry name" value="LIN-9/ALY1"/>
</dbReference>
<sequence length="691" mass="79199">MFIKRTFYNRKPVCLNNIDSKYNLKSSGTDFSVFCSEGMSAAVRSPRKKVSPEQERDNTSTRYRLRENSKLPSRYRDDEVFVSPSRPKKSTSQSPKKPIVRRAAGKDSPSLNNYATSKLNLLATSAIDHESASSSSSTDQFDLLTPKEETEQPKRGPARRVIQVSPPPKQQQQDGLINESEIMVGVEEEVEGEAEDEEEFEYDESGMKISKHDEFIDMQTFFDMFNDAEREEMIAKFSNYQHKSQRDVSRFMRGNLKKLYNMLKYKKARQWIVCEFFYSGIDEQIFRGENEFASIIKESFPNLKNMMLNKTEWRTIRRLLGKPRRCSALFFEEERLYLEEKRLRIRSVYEGSYLNDPSIDLKDLPAKLPKQLVVGSKVYARVRQPRDGIYAGTVDALVPNGYRVVFEKRELPPTLVRDTEVVMDGTPELLSIAYFIEQANSKLPNGVRPFVTAVRDANRPHLVKEELIARPIGEKAGPLKGPNDARLSARNPEMVGNFPLRFLVNLVKLTKLIEIKKGLVKQLMEMNAEAELNNLTTSKYSAVFQEKYSKIVIDLEHVNQNIDSNMSGIQEHNMYYASNSEVTNVKPETVRKFCYQQAGRFVEHCNQGLNVENVHALTLIQSLTAALLQVRSLGNQKISACDLNSLSDTINSIRQQISPKNASFFQDYVEVHMKQFHKLMIDNGAISGFRR</sequence>